<keyword evidence="3" id="KW-0808">Transferase</keyword>
<dbReference type="InterPro" id="IPR010559">
    <property type="entry name" value="Sig_transdc_His_kin_internal"/>
</dbReference>
<reference evidence="3 4" key="1">
    <citation type="submission" date="2024-04" db="EMBL/GenBank/DDBJ databases">
        <title>Novel genus in family Flammeovirgaceae.</title>
        <authorList>
            <person name="Nguyen T.H."/>
            <person name="Vuong T.Q."/>
            <person name="Le H."/>
            <person name="Kim S.-G."/>
        </authorList>
    </citation>
    <scope>NUCLEOTIDE SEQUENCE [LARGE SCALE GENOMIC DNA]</scope>
    <source>
        <strain evidence="3 4">JCM 23209</strain>
    </source>
</reference>
<keyword evidence="1" id="KW-1133">Transmembrane helix</keyword>
<gene>
    <name evidence="3" type="ORF">AAG747_25455</name>
</gene>
<dbReference type="GO" id="GO:0000155">
    <property type="term" value="F:phosphorelay sensor kinase activity"/>
    <property type="evidence" value="ECO:0007669"/>
    <property type="project" value="InterPro"/>
</dbReference>
<dbReference type="InterPro" id="IPR050640">
    <property type="entry name" value="Bact_2-comp_sensor_kinase"/>
</dbReference>
<dbReference type="PANTHER" id="PTHR34220">
    <property type="entry name" value="SENSOR HISTIDINE KINASE YPDA"/>
    <property type="match status" value="1"/>
</dbReference>
<feature type="domain" description="Signal transduction histidine kinase internal region" evidence="2">
    <location>
        <begin position="165"/>
        <end position="241"/>
    </location>
</feature>
<keyword evidence="4" id="KW-1185">Reference proteome</keyword>
<feature type="transmembrane region" description="Helical" evidence="1">
    <location>
        <begin position="51"/>
        <end position="72"/>
    </location>
</feature>
<feature type="transmembrane region" description="Helical" evidence="1">
    <location>
        <begin position="21"/>
        <end position="39"/>
    </location>
</feature>
<dbReference type="InterPro" id="IPR036890">
    <property type="entry name" value="HATPase_C_sf"/>
</dbReference>
<evidence type="ECO:0000313" key="3">
    <source>
        <dbReference type="EMBL" id="MEN7551290.1"/>
    </source>
</evidence>
<sequence>MINNKFIADFLLSPRFKVYRHLVLLLIFTVISIDMVLNIPEANTTPSKLFLGWLAYTLLYLLAIYLNIYVLAPRFLLKNRLTTYFLSVFGVVFVAILLIIVIQSVLYKLSNEFIQIGYKAMLLSVLSSVILISLIISGASAILLLRHWIQNNQRIDALESTTLHSELKYLKNQINPHFLFNMLNNAHVLIKKNREEASQVLFKLEDLLRYQINDSSKEKVLLRSDIHFLNDFLNLEKIRRDNFEYSIRKEGEIDPVWIPPLLFIPFVENAVKHNPDSDHLSYIHLSFTIEGPQLVFKCENSKPNVVIQKKMTGGLGLKNIKRRLELLYPEHYSLNISDEQNTFTVDLKITL</sequence>
<name>A0AAW9S7W6_9BACT</name>
<feature type="transmembrane region" description="Helical" evidence="1">
    <location>
        <begin position="118"/>
        <end position="145"/>
    </location>
</feature>
<keyword evidence="3" id="KW-0418">Kinase</keyword>
<dbReference type="Pfam" id="PF06580">
    <property type="entry name" value="His_kinase"/>
    <property type="match status" value="1"/>
</dbReference>
<dbReference type="RefSeq" id="WP_346824071.1">
    <property type="nucleotide sequence ID" value="NZ_JBDKWZ010000021.1"/>
</dbReference>
<dbReference type="Gene3D" id="3.30.565.10">
    <property type="entry name" value="Histidine kinase-like ATPase, C-terminal domain"/>
    <property type="match status" value="1"/>
</dbReference>
<keyword evidence="1" id="KW-0472">Membrane</keyword>
<evidence type="ECO:0000256" key="1">
    <source>
        <dbReference type="SAM" id="Phobius"/>
    </source>
</evidence>
<proteinExistence type="predicted"/>
<dbReference type="PANTHER" id="PTHR34220:SF7">
    <property type="entry name" value="SENSOR HISTIDINE KINASE YPDA"/>
    <property type="match status" value="1"/>
</dbReference>
<dbReference type="GO" id="GO:0016020">
    <property type="term" value="C:membrane"/>
    <property type="evidence" value="ECO:0007669"/>
    <property type="project" value="InterPro"/>
</dbReference>
<keyword evidence="1" id="KW-0812">Transmembrane</keyword>
<dbReference type="AlphaFoldDB" id="A0AAW9S7W6"/>
<dbReference type="Proteomes" id="UP001403385">
    <property type="component" value="Unassembled WGS sequence"/>
</dbReference>
<feature type="transmembrane region" description="Helical" evidence="1">
    <location>
        <begin position="84"/>
        <end position="106"/>
    </location>
</feature>
<evidence type="ECO:0000259" key="2">
    <source>
        <dbReference type="Pfam" id="PF06580"/>
    </source>
</evidence>
<protein>
    <submittedName>
        <fullName evidence="3">Histidine kinase</fullName>
    </submittedName>
</protein>
<dbReference type="EMBL" id="JBDKWZ010000021">
    <property type="protein sequence ID" value="MEN7551290.1"/>
    <property type="molecule type" value="Genomic_DNA"/>
</dbReference>
<dbReference type="SUPFAM" id="SSF55874">
    <property type="entry name" value="ATPase domain of HSP90 chaperone/DNA topoisomerase II/histidine kinase"/>
    <property type="match status" value="1"/>
</dbReference>
<organism evidence="3 4">
    <name type="scientific">Rapidithrix thailandica</name>
    <dbReference type="NCBI Taxonomy" id="413964"/>
    <lineage>
        <taxon>Bacteria</taxon>
        <taxon>Pseudomonadati</taxon>
        <taxon>Bacteroidota</taxon>
        <taxon>Cytophagia</taxon>
        <taxon>Cytophagales</taxon>
        <taxon>Flammeovirgaceae</taxon>
        <taxon>Rapidithrix</taxon>
    </lineage>
</organism>
<evidence type="ECO:0000313" key="4">
    <source>
        <dbReference type="Proteomes" id="UP001403385"/>
    </source>
</evidence>
<accession>A0AAW9S7W6</accession>
<comment type="caution">
    <text evidence="3">The sequence shown here is derived from an EMBL/GenBank/DDBJ whole genome shotgun (WGS) entry which is preliminary data.</text>
</comment>